<feature type="region of interest" description="Disordered" evidence="1">
    <location>
        <begin position="476"/>
        <end position="504"/>
    </location>
</feature>
<evidence type="ECO:0000256" key="1">
    <source>
        <dbReference type="SAM" id="MobiDB-lite"/>
    </source>
</evidence>
<dbReference type="Proteomes" id="UP000315750">
    <property type="component" value="Chromosome"/>
</dbReference>
<dbReference type="AlphaFoldDB" id="A0A518AVR8"/>
<evidence type="ECO:0000313" key="2">
    <source>
        <dbReference type="EMBL" id="QDU58792.1"/>
    </source>
</evidence>
<feature type="region of interest" description="Disordered" evidence="1">
    <location>
        <begin position="439"/>
        <end position="461"/>
    </location>
</feature>
<feature type="compositionally biased region" description="Low complexity" evidence="1">
    <location>
        <begin position="481"/>
        <end position="490"/>
    </location>
</feature>
<gene>
    <name evidence="2" type="ORF">Pan181_50320</name>
</gene>
<protein>
    <submittedName>
        <fullName evidence="2">Uncharacterized protein</fullName>
    </submittedName>
</protein>
<evidence type="ECO:0000313" key="3">
    <source>
        <dbReference type="Proteomes" id="UP000315750"/>
    </source>
</evidence>
<name>A0A518AVR8_9BACT</name>
<sequence>MALLARCPACDCELELPADALEASSDVEVECPACRHTFLVDDAAPRTVMAARPVTKASSIASQAEPTKSQDDRAADETPSFSASTLASFLEDAGLEDSDSKRAASESPKPQGSGSESNAEKPSELNLGNYKSLEELFNKVSAGPVKRPTIDEPPTSEPAVDPEAITQKLPRTASIEPMDDTSDDSPKEPSTDSFDEFVGSREEDVEDAQFEPASFDSLEHATSDSDEPAPTSDRRPTLGELFGASSAFDESVPEPSPLEEDAIDVEFEDSNDTKPMVQGESIDTILDELDKVSRDSSTPSAFHDEDEEATTEPLASPSFDFGPDSSDTEPEHPKGLRASMGLSGDSHLEEEEESLLPVTDEADDEISFAGVQAPSGKIPTRKRGGSTSLLKLAMGGVSSIAVALILSPLAVMWINHFRSNPAEPFGVAQYYPDLLKPAEFRSDPTTEQGASESSSGDTMLAENDHQETGNVIPLNFEETISPPDSSAPAPWDEDDSAAAPLSKSTVEITGAPKYPAAEIMELTKAAKDATSKLLDGSLSDSALRPTKGGGYASIAPLADAITFAEGEPTASWNTQARAVFPPLFATAQSREEIALISSVWLTSDRRTHGGIFFSGQPDKGRQQGSVAEYEFTLPNNHKLIVLTSKALPDSITSASHVGVIGSVIDQPAERIEGYTGSAEQVIWSNDFVPVR</sequence>
<organism evidence="2 3">
    <name type="scientific">Aeoliella mucimassa</name>
    <dbReference type="NCBI Taxonomy" id="2527972"/>
    <lineage>
        <taxon>Bacteria</taxon>
        <taxon>Pseudomonadati</taxon>
        <taxon>Planctomycetota</taxon>
        <taxon>Planctomycetia</taxon>
        <taxon>Pirellulales</taxon>
        <taxon>Lacipirellulaceae</taxon>
        <taxon>Aeoliella</taxon>
    </lineage>
</organism>
<feature type="compositionally biased region" description="Low complexity" evidence="1">
    <location>
        <begin position="316"/>
        <end position="325"/>
    </location>
</feature>
<accession>A0A518AVR8</accession>
<proteinExistence type="predicted"/>
<dbReference type="RefSeq" id="WP_145251259.1">
    <property type="nucleotide sequence ID" value="NZ_CP036278.1"/>
</dbReference>
<feature type="compositionally biased region" description="Polar residues" evidence="1">
    <location>
        <begin position="445"/>
        <end position="457"/>
    </location>
</feature>
<feature type="region of interest" description="Disordered" evidence="1">
    <location>
        <begin position="52"/>
        <end position="354"/>
    </location>
</feature>
<reference evidence="2 3" key="1">
    <citation type="submission" date="2019-02" db="EMBL/GenBank/DDBJ databases">
        <title>Deep-cultivation of Planctomycetes and their phenomic and genomic characterization uncovers novel biology.</title>
        <authorList>
            <person name="Wiegand S."/>
            <person name="Jogler M."/>
            <person name="Boedeker C."/>
            <person name="Pinto D."/>
            <person name="Vollmers J."/>
            <person name="Rivas-Marin E."/>
            <person name="Kohn T."/>
            <person name="Peeters S.H."/>
            <person name="Heuer A."/>
            <person name="Rast P."/>
            <person name="Oberbeckmann S."/>
            <person name="Bunk B."/>
            <person name="Jeske O."/>
            <person name="Meyerdierks A."/>
            <person name="Storesund J.E."/>
            <person name="Kallscheuer N."/>
            <person name="Luecker S."/>
            <person name="Lage O.M."/>
            <person name="Pohl T."/>
            <person name="Merkel B.J."/>
            <person name="Hornburger P."/>
            <person name="Mueller R.-W."/>
            <person name="Bruemmer F."/>
            <person name="Labrenz M."/>
            <person name="Spormann A.M."/>
            <person name="Op den Camp H."/>
            <person name="Overmann J."/>
            <person name="Amann R."/>
            <person name="Jetten M.S.M."/>
            <person name="Mascher T."/>
            <person name="Medema M.H."/>
            <person name="Devos D.P."/>
            <person name="Kaster A.-K."/>
            <person name="Ovreas L."/>
            <person name="Rohde M."/>
            <person name="Galperin M.Y."/>
            <person name="Jogler C."/>
        </authorList>
    </citation>
    <scope>NUCLEOTIDE SEQUENCE [LARGE SCALE GENOMIC DNA]</scope>
    <source>
        <strain evidence="2 3">Pan181</strain>
    </source>
</reference>
<dbReference type="OrthoDB" id="292439at2"/>
<keyword evidence="3" id="KW-1185">Reference proteome</keyword>
<feature type="compositionally biased region" description="Acidic residues" evidence="1">
    <location>
        <begin position="257"/>
        <end position="270"/>
    </location>
</feature>
<feature type="compositionally biased region" description="Polar residues" evidence="1">
    <location>
        <begin position="108"/>
        <end position="117"/>
    </location>
</feature>
<dbReference type="KEGG" id="amuc:Pan181_50320"/>
<dbReference type="EMBL" id="CP036278">
    <property type="protein sequence ID" value="QDU58792.1"/>
    <property type="molecule type" value="Genomic_DNA"/>
</dbReference>
<feature type="compositionally biased region" description="Polar residues" evidence="1">
    <location>
        <begin position="56"/>
        <end position="67"/>
    </location>
</feature>